<evidence type="ECO:0000256" key="2">
    <source>
        <dbReference type="ARBA" id="ARBA00010938"/>
    </source>
</evidence>
<reference evidence="12" key="1">
    <citation type="submission" date="2024-02" db="UniProtKB">
        <authorList>
            <consortium name="WormBaseParasite"/>
        </authorList>
    </citation>
    <scope>IDENTIFICATION</scope>
</reference>
<feature type="compositionally biased region" description="Acidic residues" evidence="9">
    <location>
        <begin position="443"/>
        <end position="452"/>
    </location>
</feature>
<evidence type="ECO:0000313" key="11">
    <source>
        <dbReference type="Proteomes" id="UP000887575"/>
    </source>
</evidence>
<feature type="region of interest" description="Disordered" evidence="9">
    <location>
        <begin position="662"/>
        <end position="696"/>
    </location>
</feature>
<feature type="compositionally biased region" description="Basic and acidic residues" evidence="9">
    <location>
        <begin position="680"/>
        <end position="696"/>
    </location>
</feature>
<protein>
    <recommendedName>
        <fullName evidence="3">RING-type E3 ubiquitin transferase</fullName>
        <ecNumber evidence="3">2.3.2.27</ecNumber>
    </recommendedName>
</protein>
<dbReference type="Pfam" id="PF05605">
    <property type="entry name" value="zf-Di19"/>
    <property type="match status" value="1"/>
</dbReference>
<evidence type="ECO:0000259" key="10">
    <source>
        <dbReference type="PROSITE" id="PS50135"/>
    </source>
</evidence>
<comment type="similarity">
    <text evidence="2">Belongs to the KCMF1 family.</text>
</comment>
<dbReference type="CDD" id="cd02338">
    <property type="entry name" value="ZZ_PCMF_like"/>
    <property type="match status" value="1"/>
</dbReference>
<keyword evidence="11" id="KW-1185">Reference proteome</keyword>
<keyword evidence="5" id="KW-0479">Metal-binding</keyword>
<dbReference type="GO" id="GO:0023051">
    <property type="term" value="P:regulation of signaling"/>
    <property type="evidence" value="ECO:0007669"/>
    <property type="project" value="UniProtKB-ARBA"/>
</dbReference>
<dbReference type="GO" id="GO:0008270">
    <property type="term" value="F:zinc ion binding"/>
    <property type="evidence" value="ECO:0007669"/>
    <property type="project" value="UniProtKB-KW"/>
</dbReference>
<dbReference type="GO" id="GO:0061630">
    <property type="term" value="F:ubiquitin protein ligase activity"/>
    <property type="evidence" value="ECO:0007669"/>
    <property type="project" value="UniProtKB-EC"/>
</dbReference>
<dbReference type="InterPro" id="IPR050774">
    <property type="entry name" value="KCMF1/Dystrophin"/>
</dbReference>
<evidence type="ECO:0000313" key="12">
    <source>
        <dbReference type="WBParaSite" id="MBELARI_LOCUS10189"/>
    </source>
</evidence>
<dbReference type="Pfam" id="PF00569">
    <property type="entry name" value="ZZ"/>
    <property type="match status" value="1"/>
</dbReference>
<evidence type="ECO:0000256" key="4">
    <source>
        <dbReference type="ARBA" id="ARBA00022679"/>
    </source>
</evidence>
<dbReference type="GO" id="GO:0099536">
    <property type="term" value="P:synaptic signaling"/>
    <property type="evidence" value="ECO:0007669"/>
    <property type="project" value="TreeGrafter"/>
</dbReference>
<evidence type="ECO:0000256" key="6">
    <source>
        <dbReference type="ARBA" id="ARBA00022771"/>
    </source>
</evidence>
<evidence type="ECO:0000256" key="9">
    <source>
        <dbReference type="SAM" id="MobiDB-lite"/>
    </source>
</evidence>
<dbReference type="Proteomes" id="UP000887575">
    <property type="component" value="Unassembled WGS sequence"/>
</dbReference>
<dbReference type="EC" id="2.3.2.27" evidence="3"/>
<evidence type="ECO:0000256" key="3">
    <source>
        <dbReference type="ARBA" id="ARBA00012483"/>
    </source>
</evidence>
<sequence length="696" mass="77811">MATSAQPNKANHEGVSCDGCMAPNFAGNRYKCLRCYDFDLCHTCYISKRYNPPIPSDGQSTQHTDAHPVLCILTQRDFELLYMDDQSKNYLQCKIAVITCPYCGQTGFSHTTFFEHLQREHHEPPQNLNVNCPLCIACPDYDANREVENLYNHWTNTHTTFEPTGTMQRDNSRALRRPTLGVRRIPRQPAERRGHPTQRTLQRLYAEVLADNGVPGAGVGTAVQQLYNGLGALPWTSELVDVDDMFRMATLNRNLPNLPTDFNATPTEGLRITQITQIPTNATTSGLIPTFRSTVNARAHASTNNEYAAPSSSRQPNNTRGSAITSVQVIRSLGSTSIYPSVQENLGEERNVIQNLVFDVEDEEDSSFDEANDEQEFESAEESAVDEMGIDTAYSDLRPTAGVPINEAPRIIAATDKLISPEYPINEDEKRSRNLGGEFIWDSETEESETEHDELMSSLDGGKQSSINQDPQSSTSFSDEKFDGINPLQELRKVCSDSEWATVMHAAFEEEHSESEDRLDTPKAHLARSQSSEFRDPQCWLTVQIDTSQLQFTATPQHWRDTRFLKQKKMNRELSVVSDIERVIEQDEIAESIIRSALPTLLSGRELNSTSISIRNALSNVDVWKLSQNSKTDTVKLKNPEDNVETMHQLLQSEALALGSSHGLVSSSSTEIAQPSQTEKISDDSAGRSDEDPIHF</sequence>
<keyword evidence="6 8" id="KW-0863">Zinc-finger</keyword>
<feature type="compositionally biased region" description="Polar residues" evidence="9">
    <location>
        <begin position="463"/>
        <end position="477"/>
    </location>
</feature>
<evidence type="ECO:0000256" key="5">
    <source>
        <dbReference type="ARBA" id="ARBA00022723"/>
    </source>
</evidence>
<proteinExistence type="inferred from homology"/>
<accession>A0AAF3E8E2</accession>
<feature type="region of interest" description="Disordered" evidence="9">
    <location>
        <begin position="362"/>
        <end position="385"/>
    </location>
</feature>
<dbReference type="SUPFAM" id="SSF57850">
    <property type="entry name" value="RING/U-box"/>
    <property type="match status" value="1"/>
</dbReference>
<dbReference type="PANTHER" id="PTHR12268:SF13">
    <property type="entry name" value="E3 UBIQUITIN-PROTEIN LIGASE KCMF1"/>
    <property type="match status" value="1"/>
</dbReference>
<feature type="compositionally biased region" description="Polar residues" evidence="9">
    <location>
        <begin position="670"/>
        <end position="679"/>
    </location>
</feature>
<name>A0AAF3E8E2_9BILA</name>
<dbReference type="GO" id="GO:0005886">
    <property type="term" value="C:plasma membrane"/>
    <property type="evidence" value="ECO:0007669"/>
    <property type="project" value="TreeGrafter"/>
</dbReference>
<keyword evidence="4" id="KW-0808">Transferase</keyword>
<feature type="region of interest" description="Disordered" evidence="9">
    <location>
        <begin position="443"/>
        <end position="482"/>
    </location>
</feature>
<dbReference type="WBParaSite" id="MBELARI_LOCUS10189">
    <property type="protein sequence ID" value="MBELARI_LOCUS10189"/>
    <property type="gene ID" value="MBELARI_LOCUS10189"/>
</dbReference>
<dbReference type="AlphaFoldDB" id="A0AAF3E8E2"/>
<keyword evidence="7" id="KW-0862">Zinc</keyword>
<organism evidence="11 12">
    <name type="scientific">Mesorhabditis belari</name>
    <dbReference type="NCBI Taxonomy" id="2138241"/>
    <lineage>
        <taxon>Eukaryota</taxon>
        <taxon>Metazoa</taxon>
        <taxon>Ecdysozoa</taxon>
        <taxon>Nematoda</taxon>
        <taxon>Chromadorea</taxon>
        <taxon>Rhabditida</taxon>
        <taxon>Rhabditina</taxon>
        <taxon>Rhabditomorpha</taxon>
        <taxon>Rhabditoidea</taxon>
        <taxon>Rhabditidae</taxon>
        <taxon>Mesorhabditinae</taxon>
        <taxon>Mesorhabditis</taxon>
    </lineage>
</organism>
<dbReference type="InterPro" id="IPR000433">
    <property type="entry name" value="Znf_ZZ"/>
</dbReference>
<dbReference type="SMART" id="SM00291">
    <property type="entry name" value="ZnF_ZZ"/>
    <property type="match status" value="1"/>
</dbReference>
<dbReference type="PROSITE" id="PS50135">
    <property type="entry name" value="ZF_ZZ_2"/>
    <property type="match status" value="1"/>
</dbReference>
<evidence type="ECO:0000256" key="7">
    <source>
        <dbReference type="ARBA" id="ARBA00022833"/>
    </source>
</evidence>
<dbReference type="InterPro" id="IPR043145">
    <property type="entry name" value="Znf_ZZ_sf"/>
</dbReference>
<evidence type="ECO:0000256" key="1">
    <source>
        <dbReference type="ARBA" id="ARBA00000900"/>
    </source>
</evidence>
<evidence type="ECO:0000256" key="8">
    <source>
        <dbReference type="PROSITE-ProRule" id="PRU00228"/>
    </source>
</evidence>
<dbReference type="PROSITE" id="PS01357">
    <property type="entry name" value="ZF_ZZ_1"/>
    <property type="match status" value="1"/>
</dbReference>
<feature type="domain" description="ZZ-type" evidence="10">
    <location>
        <begin position="12"/>
        <end position="77"/>
    </location>
</feature>
<dbReference type="InterPro" id="IPR008598">
    <property type="entry name" value="Di19_Zn-bd"/>
</dbReference>
<dbReference type="PANTHER" id="PTHR12268">
    <property type="entry name" value="E3 UBIQUITIN-PROTEIN LIGASE KCMF1"/>
    <property type="match status" value="1"/>
</dbReference>
<feature type="region of interest" description="Disordered" evidence="9">
    <location>
        <begin position="301"/>
        <end position="321"/>
    </location>
</feature>
<dbReference type="Gene3D" id="3.30.60.90">
    <property type="match status" value="1"/>
</dbReference>
<dbReference type="GO" id="GO:0045202">
    <property type="term" value="C:synapse"/>
    <property type="evidence" value="ECO:0007669"/>
    <property type="project" value="GOC"/>
</dbReference>
<comment type="catalytic activity">
    <reaction evidence="1">
        <text>S-ubiquitinyl-[E2 ubiquitin-conjugating enzyme]-L-cysteine + [acceptor protein]-L-lysine = [E2 ubiquitin-conjugating enzyme]-L-cysteine + N(6)-ubiquitinyl-[acceptor protein]-L-lysine.</text>
        <dbReference type="EC" id="2.3.2.27"/>
    </reaction>
</comment>
<dbReference type="GO" id="GO:0010646">
    <property type="term" value="P:regulation of cell communication"/>
    <property type="evidence" value="ECO:0007669"/>
    <property type="project" value="UniProtKB-ARBA"/>
</dbReference>